<sequence>MRLEDELFDLLYDLESGSYRHGRYEQFYIHDPKRRYISKASVRDRVFHQALVGVLEPAFEPSFIFVSFASRKGKGTHAAIDRLEDFLIRGSRNGSSRIYALKCDISKFFDSIQHDVLKGMLAQHIINEPLLRLVDQVVDSHSSFKGTSHGLPLGNVTSQLFANIYLNGFDHWVKERLRISSYVRFCDDFVLLHENRQFLESVLLQIESYLSQKLHLQLHSHKIFIRTYEQGVDFLGWVLRPGVRTMRTKTRRRLSQRVVGLVSQYEEAGILQENFSGTIQSCLATFDHGQEFQNQKRLINSIRQMKFKNFL</sequence>
<dbReference type="GO" id="GO:0003964">
    <property type="term" value="F:RNA-directed DNA polymerase activity"/>
    <property type="evidence" value="ECO:0007669"/>
    <property type="project" value="UniProtKB-KW"/>
</dbReference>
<dbReference type="PATRIC" id="fig|1618979.3.peg.429"/>
<proteinExistence type="predicted"/>
<reference evidence="2 3" key="1">
    <citation type="journal article" date="2015" name="Nature">
        <title>rRNA introns, odd ribosomes, and small enigmatic genomes across a large radiation of phyla.</title>
        <authorList>
            <person name="Brown C.T."/>
            <person name="Hug L.A."/>
            <person name="Thomas B.C."/>
            <person name="Sharon I."/>
            <person name="Castelle C.J."/>
            <person name="Singh A."/>
            <person name="Wilkins M.J."/>
            <person name="Williams K.H."/>
            <person name="Banfield J.F."/>
        </authorList>
    </citation>
    <scope>NUCLEOTIDE SEQUENCE [LARGE SCALE GENOMIC DNA]</scope>
</reference>
<dbReference type="AlphaFoldDB" id="A0A0G1XNL3"/>
<keyword evidence="2" id="KW-0548">Nucleotidyltransferase</keyword>
<dbReference type="Pfam" id="PF00078">
    <property type="entry name" value="RVT_1"/>
    <property type="match status" value="1"/>
</dbReference>
<comment type="caution">
    <text evidence="2">The sequence shown here is derived from an EMBL/GenBank/DDBJ whole genome shotgun (WGS) entry which is preliminary data.</text>
</comment>
<name>A0A0G1XNL3_9BACT</name>
<protein>
    <submittedName>
        <fullName evidence="2">Retron-type reverse transcriptase</fullName>
    </submittedName>
</protein>
<dbReference type="Proteomes" id="UP000034054">
    <property type="component" value="Unassembled WGS sequence"/>
</dbReference>
<dbReference type="PROSITE" id="PS50878">
    <property type="entry name" value="RT_POL"/>
    <property type="match status" value="1"/>
</dbReference>
<dbReference type="InterPro" id="IPR000477">
    <property type="entry name" value="RT_dom"/>
</dbReference>
<dbReference type="PANTHER" id="PTHR34047">
    <property type="entry name" value="NUCLEAR INTRON MATURASE 1, MITOCHONDRIAL-RELATED"/>
    <property type="match status" value="1"/>
</dbReference>
<dbReference type="EMBL" id="LCRH01000027">
    <property type="protein sequence ID" value="KKW32465.1"/>
    <property type="molecule type" value="Genomic_DNA"/>
</dbReference>
<gene>
    <name evidence="2" type="ORF">UY76_C0027G0002</name>
</gene>
<evidence type="ECO:0000313" key="2">
    <source>
        <dbReference type="EMBL" id="KKW32465.1"/>
    </source>
</evidence>
<feature type="domain" description="Reverse transcriptase" evidence="1">
    <location>
        <begin position="1"/>
        <end position="239"/>
    </location>
</feature>
<organism evidence="2 3">
    <name type="scientific">Candidatus Uhrbacteria bacterium GW2011_GWA2_52_8d</name>
    <dbReference type="NCBI Taxonomy" id="1618979"/>
    <lineage>
        <taxon>Bacteria</taxon>
        <taxon>Candidatus Uhriibacteriota</taxon>
    </lineage>
</organism>
<evidence type="ECO:0000259" key="1">
    <source>
        <dbReference type="PROSITE" id="PS50878"/>
    </source>
</evidence>
<evidence type="ECO:0000313" key="3">
    <source>
        <dbReference type="Proteomes" id="UP000034054"/>
    </source>
</evidence>
<dbReference type="InterPro" id="IPR043502">
    <property type="entry name" value="DNA/RNA_pol_sf"/>
</dbReference>
<keyword evidence="2" id="KW-0695">RNA-directed DNA polymerase</keyword>
<dbReference type="SUPFAM" id="SSF56672">
    <property type="entry name" value="DNA/RNA polymerases"/>
    <property type="match status" value="1"/>
</dbReference>
<accession>A0A0G1XNL3</accession>
<dbReference type="InterPro" id="IPR051083">
    <property type="entry name" value="GrpII_Intron_Splice-Mob/Def"/>
</dbReference>
<dbReference type="CDD" id="cd01651">
    <property type="entry name" value="RT_G2_intron"/>
    <property type="match status" value="1"/>
</dbReference>
<keyword evidence="2" id="KW-0808">Transferase</keyword>
<dbReference type="PANTHER" id="PTHR34047:SF8">
    <property type="entry name" value="PROTEIN YKFC"/>
    <property type="match status" value="1"/>
</dbReference>